<keyword evidence="1" id="KW-0145">Chemotaxis</keyword>
<accession>A0A6H1WQC7</accession>
<evidence type="ECO:0000313" key="4">
    <source>
        <dbReference type="Proteomes" id="UP000501253"/>
    </source>
</evidence>
<dbReference type="EMBL" id="CP042909">
    <property type="protein sequence ID" value="QJA05383.1"/>
    <property type="molecule type" value="Genomic_DNA"/>
</dbReference>
<dbReference type="GO" id="GO:0006935">
    <property type="term" value="P:chemotaxis"/>
    <property type="evidence" value="ECO:0007669"/>
    <property type="project" value="UniProtKB-KW"/>
</dbReference>
<dbReference type="SUPFAM" id="SSF103039">
    <property type="entry name" value="CheC-like"/>
    <property type="match status" value="1"/>
</dbReference>
<dbReference type="PANTHER" id="PTHR39452:SF1">
    <property type="entry name" value="CHEY-P PHOSPHATASE CHEX"/>
    <property type="match status" value="1"/>
</dbReference>
<dbReference type="InterPro" id="IPR038756">
    <property type="entry name" value="CheX-like"/>
</dbReference>
<dbReference type="PANTHER" id="PTHR39452">
    <property type="entry name" value="CHEY-P PHOSPHATASE CHEX"/>
    <property type="match status" value="1"/>
</dbReference>
<evidence type="ECO:0000313" key="3">
    <source>
        <dbReference type="EMBL" id="QJA05383.1"/>
    </source>
</evidence>
<dbReference type="InterPro" id="IPR028976">
    <property type="entry name" value="CheC-like_sf"/>
</dbReference>
<organism evidence="3 4">
    <name type="scientific">Thermosulfurimonas marina</name>
    <dbReference type="NCBI Taxonomy" id="2047767"/>
    <lineage>
        <taxon>Bacteria</taxon>
        <taxon>Pseudomonadati</taxon>
        <taxon>Thermodesulfobacteriota</taxon>
        <taxon>Thermodesulfobacteria</taxon>
        <taxon>Thermodesulfobacteriales</taxon>
        <taxon>Thermodesulfobacteriaceae</taxon>
        <taxon>Thermosulfurimonas</taxon>
    </lineage>
</organism>
<gene>
    <name evidence="3" type="ORF">FVE67_00625</name>
</gene>
<name>A0A6H1WQC7_9BACT</name>
<dbReference type="InterPro" id="IPR028051">
    <property type="entry name" value="CheX-like_dom"/>
</dbReference>
<dbReference type="KEGG" id="tmai:FVE67_00625"/>
<protein>
    <submittedName>
        <fullName evidence="3">Chemotaxis protein CheX</fullName>
    </submittedName>
</protein>
<feature type="domain" description="Chemotaxis phosphatase CheX-like" evidence="2">
    <location>
        <begin position="43"/>
        <end position="138"/>
    </location>
</feature>
<reference evidence="3 4" key="1">
    <citation type="submission" date="2019-08" db="EMBL/GenBank/DDBJ databases">
        <title>Complete genome sequence of Thermosulfurimonas marina SU872T, an anaerobic thermophilic chemolithoautotrophic bacterium isolated from a shallow marine hydrothermal vent.</title>
        <authorList>
            <person name="Allioux M."/>
            <person name="Jebbar M."/>
            <person name="Slobodkina G."/>
            <person name="Slobodkin A."/>
            <person name="Moalic Y."/>
            <person name="Frolova A."/>
            <person name="Shao Z."/>
            <person name="Alain K."/>
        </authorList>
    </citation>
    <scope>NUCLEOTIDE SEQUENCE [LARGE SCALE GENOMIC DNA]</scope>
    <source>
        <strain evidence="3 4">SU872</strain>
    </source>
</reference>
<dbReference type="AlphaFoldDB" id="A0A6H1WQC7"/>
<proteinExistence type="predicted"/>
<dbReference type="CDD" id="cd17906">
    <property type="entry name" value="CheX"/>
    <property type="match status" value="1"/>
</dbReference>
<dbReference type="Gene3D" id="3.40.1550.10">
    <property type="entry name" value="CheC-like"/>
    <property type="match status" value="1"/>
</dbReference>
<dbReference type="Pfam" id="PF13690">
    <property type="entry name" value="CheX"/>
    <property type="match status" value="1"/>
</dbReference>
<evidence type="ECO:0000256" key="1">
    <source>
        <dbReference type="ARBA" id="ARBA00022500"/>
    </source>
</evidence>
<sequence>MSKLVNFIKEAVEEVIGTYTGKIPRLTRNFLKDHRVAFGEISAISGLTAEKASGAFVVSFSREALFEILASLFGTAPSEITPEVEDAAGEMANMICGAFRRRFEKEGISLSASTPSIVTGKDHTIHPLCRSSVLAVEFQLEGHPIIVEFCLDKSTNS</sequence>
<dbReference type="Proteomes" id="UP000501253">
    <property type="component" value="Chromosome"/>
</dbReference>
<evidence type="ECO:0000259" key="2">
    <source>
        <dbReference type="Pfam" id="PF13690"/>
    </source>
</evidence>
<dbReference type="RefSeq" id="WP_168718749.1">
    <property type="nucleotide sequence ID" value="NZ_CP042909.1"/>
</dbReference>
<keyword evidence="4" id="KW-1185">Reference proteome</keyword>